<dbReference type="RefSeq" id="WP_021096601.1">
    <property type="nucleotide sequence ID" value="NZ_KE557320.1"/>
</dbReference>
<feature type="transmembrane region" description="Helical" evidence="7">
    <location>
        <begin position="290"/>
        <end position="310"/>
    </location>
</feature>
<comment type="similarity">
    <text evidence="2">Belongs to the multi antimicrobial extrusion (MATE) (TC 2.A.66.1) family.</text>
</comment>
<feature type="transmembrane region" description="Helical" evidence="7">
    <location>
        <begin position="146"/>
        <end position="164"/>
    </location>
</feature>
<proteinExistence type="inferred from homology"/>
<evidence type="ECO:0000256" key="5">
    <source>
        <dbReference type="ARBA" id="ARBA00022989"/>
    </source>
</evidence>
<feature type="transmembrane region" description="Helical" evidence="7">
    <location>
        <begin position="53"/>
        <end position="72"/>
    </location>
</feature>
<dbReference type="InterPro" id="IPR050222">
    <property type="entry name" value="MATE_MdtK"/>
</dbReference>
<dbReference type="Proteomes" id="UP000015346">
    <property type="component" value="Unassembled WGS sequence"/>
</dbReference>
<protein>
    <submittedName>
        <fullName evidence="8">Putative efflux protein, MATE family</fullName>
    </submittedName>
</protein>
<evidence type="ECO:0000256" key="1">
    <source>
        <dbReference type="ARBA" id="ARBA00004141"/>
    </source>
</evidence>
<sequence>MSAAAPGSPAAAPQPVTHGRVLRIALPIILSNLTVPLLGAVDTGVVGQLGQAELIGAVGLGATLLAAIYWLFGFLRMGTTGLTAQAVGAGDRTEVAAHLWRALLVGLSGGLLLVLLQPLLIGGALALSPAGPEVEMLARDYLAIRIWTAPAAIALFGINGWLIGQERTGAVLAVQLGMNGLNVALDLWFVLALGWGVRGVAAATALSELAGCLWGLWLCRAAFCGRIWRERARLFAPAPLRRMAAVNRDILVRGLLIEAVFVAALFQGAAMGDVTLAANQVLMQFLTLSAYALDGFAFAAETLVGQAFGARMRGMLTRALHLAALWGAGGAALLSLGFLLAGPRLIDLMTTAPDVRLAARIWMPWAALAPLSGVAAFMLDGAFVGATRTRDMRDMMALAVILYFAALWPLVRVFGNHGLWAALHLSLVARALFLGLRFPALLRAAGQAG</sequence>
<dbReference type="AlphaFoldDB" id="S9R682"/>
<dbReference type="PANTHER" id="PTHR43298:SF2">
    <property type="entry name" value="FMN_FAD EXPORTER YEEO-RELATED"/>
    <property type="match status" value="1"/>
</dbReference>
<dbReference type="PATRIC" id="fig|1123069.3.peg.456"/>
<accession>S9R682</accession>
<feature type="transmembrane region" description="Helical" evidence="7">
    <location>
        <begin position="201"/>
        <end position="223"/>
    </location>
</feature>
<keyword evidence="5 7" id="KW-1133">Transmembrane helix</keyword>
<dbReference type="GO" id="GO:0015297">
    <property type="term" value="F:antiporter activity"/>
    <property type="evidence" value="ECO:0007669"/>
    <property type="project" value="InterPro"/>
</dbReference>
<keyword evidence="4 7" id="KW-0812">Transmembrane</keyword>
<evidence type="ECO:0000256" key="6">
    <source>
        <dbReference type="ARBA" id="ARBA00023136"/>
    </source>
</evidence>
<dbReference type="GO" id="GO:0042910">
    <property type="term" value="F:xenobiotic transmembrane transporter activity"/>
    <property type="evidence" value="ECO:0007669"/>
    <property type="project" value="InterPro"/>
</dbReference>
<feature type="transmembrane region" description="Helical" evidence="7">
    <location>
        <begin position="250"/>
        <end position="270"/>
    </location>
</feature>
<comment type="caution">
    <text evidence="8">The sequence shown here is derived from an EMBL/GenBank/DDBJ whole genome shotgun (WGS) entry which is preliminary data.</text>
</comment>
<feature type="transmembrane region" description="Helical" evidence="7">
    <location>
        <begin position="361"/>
        <end position="383"/>
    </location>
</feature>
<feature type="transmembrane region" description="Helical" evidence="7">
    <location>
        <begin position="176"/>
        <end position="195"/>
    </location>
</feature>
<name>S9R682_9RHOB</name>
<evidence type="ECO:0000256" key="7">
    <source>
        <dbReference type="SAM" id="Phobius"/>
    </source>
</evidence>
<evidence type="ECO:0000256" key="3">
    <source>
        <dbReference type="ARBA" id="ARBA00022448"/>
    </source>
</evidence>
<evidence type="ECO:0000313" key="8">
    <source>
        <dbReference type="EMBL" id="EPX87422.1"/>
    </source>
</evidence>
<keyword evidence="9" id="KW-1185">Reference proteome</keyword>
<dbReference type="STRING" id="1123069.ruthe_00492"/>
<dbReference type="PANTHER" id="PTHR43298">
    <property type="entry name" value="MULTIDRUG RESISTANCE PROTEIN NORM-RELATED"/>
    <property type="match status" value="1"/>
</dbReference>
<keyword evidence="6 7" id="KW-0472">Membrane</keyword>
<dbReference type="HOGENOM" id="CLU_012893_16_0_5"/>
<dbReference type="Pfam" id="PF01554">
    <property type="entry name" value="MatE"/>
    <property type="match status" value="2"/>
</dbReference>
<evidence type="ECO:0000313" key="9">
    <source>
        <dbReference type="Proteomes" id="UP000015346"/>
    </source>
</evidence>
<reference evidence="8" key="1">
    <citation type="journal article" date="2013" name="Stand. Genomic Sci.">
        <title>Genome sequence of the reddish-pigmented Rubellimicrobium thermophilum type strain (DSM 16684(T)), a member of the Roseobacter clade.</title>
        <authorList>
            <person name="Fiebig A."/>
            <person name="Riedel T."/>
            <person name="Gronow S."/>
            <person name="Petersen J."/>
            <person name="Klenk H.P."/>
            <person name="Goker M."/>
        </authorList>
    </citation>
    <scope>NUCLEOTIDE SEQUENCE [LARGE SCALE GENOMIC DNA]</scope>
    <source>
        <strain evidence="8">DSM 16684</strain>
    </source>
</reference>
<dbReference type="GO" id="GO:0005886">
    <property type="term" value="C:plasma membrane"/>
    <property type="evidence" value="ECO:0007669"/>
    <property type="project" value="TreeGrafter"/>
</dbReference>
<feature type="transmembrane region" description="Helical" evidence="7">
    <location>
        <begin position="322"/>
        <end position="341"/>
    </location>
</feature>
<evidence type="ECO:0000256" key="2">
    <source>
        <dbReference type="ARBA" id="ARBA00010199"/>
    </source>
</evidence>
<feature type="transmembrane region" description="Helical" evidence="7">
    <location>
        <begin position="395"/>
        <end position="411"/>
    </location>
</feature>
<feature type="transmembrane region" description="Helical" evidence="7">
    <location>
        <begin position="417"/>
        <end position="436"/>
    </location>
</feature>
<evidence type="ECO:0000256" key="4">
    <source>
        <dbReference type="ARBA" id="ARBA00022692"/>
    </source>
</evidence>
<feature type="transmembrane region" description="Helical" evidence="7">
    <location>
        <begin position="102"/>
        <end position="126"/>
    </location>
</feature>
<dbReference type="InterPro" id="IPR044644">
    <property type="entry name" value="DinF-like"/>
</dbReference>
<dbReference type="NCBIfam" id="TIGR00797">
    <property type="entry name" value="matE"/>
    <property type="match status" value="1"/>
</dbReference>
<gene>
    <name evidence="8" type="ORF">ruthe_00492</name>
</gene>
<dbReference type="CDD" id="cd13136">
    <property type="entry name" value="MATE_DinF_like"/>
    <property type="match status" value="1"/>
</dbReference>
<dbReference type="EMBL" id="AOLV01000007">
    <property type="protein sequence ID" value="EPX87422.1"/>
    <property type="molecule type" value="Genomic_DNA"/>
</dbReference>
<keyword evidence="3" id="KW-0813">Transport</keyword>
<comment type="subcellular location">
    <subcellularLocation>
        <location evidence="1">Membrane</location>
        <topology evidence="1">Multi-pass membrane protein</topology>
    </subcellularLocation>
</comment>
<dbReference type="InterPro" id="IPR002528">
    <property type="entry name" value="MATE_fam"/>
</dbReference>
<feature type="transmembrane region" description="Helical" evidence="7">
    <location>
        <begin position="21"/>
        <end position="41"/>
    </location>
</feature>
<organism evidence="8 9">
    <name type="scientific">Rubellimicrobium thermophilum DSM 16684</name>
    <dbReference type="NCBI Taxonomy" id="1123069"/>
    <lineage>
        <taxon>Bacteria</taxon>
        <taxon>Pseudomonadati</taxon>
        <taxon>Pseudomonadota</taxon>
        <taxon>Alphaproteobacteria</taxon>
        <taxon>Rhodobacterales</taxon>
        <taxon>Roseobacteraceae</taxon>
        <taxon>Rubellimicrobium</taxon>
    </lineage>
</organism>